<feature type="non-terminal residue" evidence="1">
    <location>
        <position position="176"/>
    </location>
</feature>
<evidence type="ECO:0000313" key="2">
    <source>
        <dbReference type="Proteomes" id="UP000651482"/>
    </source>
</evidence>
<evidence type="ECO:0000313" key="1">
    <source>
        <dbReference type="EMBL" id="MBC8535006.1"/>
    </source>
</evidence>
<reference evidence="1" key="1">
    <citation type="submission" date="2020-08" db="EMBL/GenBank/DDBJ databases">
        <title>Genome public.</title>
        <authorList>
            <person name="Liu C."/>
            <person name="Sun Q."/>
        </authorList>
    </citation>
    <scope>NUCLEOTIDE SEQUENCE</scope>
    <source>
        <strain evidence="1">NSJ-40</strain>
    </source>
</reference>
<name>A0A926DB55_9FIRM</name>
<comment type="caution">
    <text evidence="1">The sequence shown here is derived from an EMBL/GenBank/DDBJ whole genome shotgun (WGS) entry which is preliminary data.</text>
</comment>
<proteinExistence type="predicted"/>
<keyword evidence="2" id="KW-1185">Reference proteome</keyword>
<dbReference type="AlphaFoldDB" id="A0A926DB55"/>
<dbReference type="RefSeq" id="WP_249320666.1">
    <property type="nucleotide sequence ID" value="NZ_JACRSN010000034.1"/>
</dbReference>
<gene>
    <name evidence="1" type="ORF">IAG03_13690</name>
</gene>
<dbReference type="EMBL" id="JACRSN010000034">
    <property type="protein sequence ID" value="MBC8535006.1"/>
    <property type="molecule type" value="Genomic_DNA"/>
</dbReference>
<sequence>MNLLPRLDRTQKLLDNAPIQRIEDKKLYFRGFKISNKTDIDAITQYNEALKKGILINQAANKYLTNASDAAKELAKSSGRAGVSMDNLGTKLVGAKLKTVAMTAAQYALNAAMSMGLSVIVELVVSGLTMLIDNLIHADEKLLESKVSKGIHMEEEIKEVVNGLEKISDGGKKAST</sequence>
<protein>
    <submittedName>
        <fullName evidence="1">Uncharacterized protein</fullName>
    </submittedName>
</protein>
<accession>A0A926DB55</accession>
<dbReference type="Proteomes" id="UP000651482">
    <property type="component" value="Unassembled WGS sequence"/>
</dbReference>
<organism evidence="1 2">
    <name type="scientific">Yeguia hominis</name>
    <dbReference type="NCBI Taxonomy" id="2763662"/>
    <lineage>
        <taxon>Bacteria</taxon>
        <taxon>Bacillati</taxon>
        <taxon>Bacillota</taxon>
        <taxon>Clostridia</taxon>
        <taxon>Eubacteriales</taxon>
        <taxon>Yeguiaceae</taxon>
        <taxon>Yeguia</taxon>
    </lineage>
</organism>